<dbReference type="InterPro" id="IPR000182">
    <property type="entry name" value="GNAT_dom"/>
</dbReference>
<keyword evidence="2" id="KW-0012">Acyltransferase</keyword>
<keyword evidence="5" id="KW-1185">Reference proteome</keyword>
<evidence type="ECO:0000313" key="5">
    <source>
        <dbReference type="Proteomes" id="UP000295361"/>
    </source>
</evidence>
<dbReference type="InParanoid" id="A0A4V3CTP3"/>
<reference evidence="4 5" key="1">
    <citation type="submission" date="2019-03" db="EMBL/GenBank/DDBJ databases">
        <title>Genomic Encyclopedia of Type Strains, Phase IV (KMG-IV): sequencing the most valuable type-strain genomes for metagenomic binning, comparative biology and taxonomic classification.</title>
        <authorList>
            <person name="Goeker M."/>
        </authorList>
    </citation>
    <scope>NUCLEOTIDE SEQUENCE [LARGE SCALE GENOMIC DNA]</scope>
    <source>
        <strain evidence="4 5">DSM 16998</strain>
    </source>
</reference>
<dbReference type="InterPro" id="IPR016181">
    <property type="entry name" value="Acyl_CoA_acyltransferase"/>
</dbReference>
<dbReference type="Proteomes" id="UP000295361">
    <property type="component" value="Unassembled WGS sequence"/>
</dbReference>
<name>A0A4V3CTP3_9BURK</name>
<dbReference type="AlphaFoldDB" id="A0A4V3CTP3"/>
<feature type="domain" description="N-acetyltransferase" evidence="3">
    <location>
        <begin position="20"/>
        <end position="177"/>
    </location>
</feature>
<proteinExistence type="predicted"/>
<sequence>MKPPPRFRPRRIVLRNGREVTLRAIAETDAAEIVQAFERLSPESRYSRFMQHKKRISDIALERGVRPQPGREFAFVVTIPAADGIDIVAAAQYVATAPGDVETCEFAITVAEDWRGTGIARRLLASLLRRARRDGYKTMEGWVTAANTSMLMLARRLHFKVEPVPGDATVLRVQRAL</sequence>
<protein>
    <submittedName>
        <fullName evidence="4">Acetyltransferase (GNAT) family protein</fullName>
    </submittedName>
</protein>
<organism evidence="4 5">
    <name type="scientific">Roseateles toxinivorans</name>
    <dbReference type="NCBI Taxonomy" id="270368"/>
    <lineage>
        <taxon>Bacteria</taxon>
        <taxon>Pseudomonadati</taxon>
        <taxon>Pseudomonadota</taxon>
        <taxon>Betaproteobacteria</taxon>
        <taxon>Burkholderiales</taxon>
        <taxon>Sphaerotilaceae</taxon>
        <taxon>Roseateles</taxon>
    </lineage>
</organism>
<keyword evidence="1 4" id="KW-0808">Transferase</keyword>
<dbReference type="PANTHER" id="PTHR43072">
    <property type="entry name" value="N-ACETYLTRANSFERASE"/>
    <property type="match status" value="1"/>
</dbReference>
<accession>A0A4V3CTP3</accession>
<dbReference type="Pfam" id="PF00583">
    <property type="entry name" value="Acetyltransf_1"/>
    <property type="match status" value="1"/>
</dbReference>
<evidence type="ECO:0000256" key="2">
    <source>
        <dbReference type="ARBA" id="ARBA00023315"/>
    </source>
</evidence>
<dbReference type="GO" id="GO:0016747">
    <property type="term" value="F:acyltransferase activity, transferring groups other than amino-acyl groups"/>
    <property type="evidence" value="ECO:0007669"/>
    <property type="project" value="InterPro"/>
</dbReference>
<dbReference type="Gene3D" id="3.40.630.30">
    <property type="match status" value="1"/>
</dbReference>
<evidence type="ECO:0000313" key="4">
    <source>
        <dbReference type="EMBL" id="TDP73144.1"/>
    </source>
</evidence>
<gene>
    <name evidence="4" type="ORF">DES47_102891</name>
</gene>
<dbReference type="PROSITE" id="PS51186">
    <property type="entry name" value="GNAT"/>
    <property type="match status" value="1"/>
</dbReference>
<comment type="caution">
    <text evidence="4">The sequence shown here is derived from an EMBL/GenBank/DDBJ whole genome shotgun (WGS) entry which is preliminary data.</text>
</comment>
<dbReference type="SUPFAM" id="SSF55729">
    <property type="entry name" value="Acyl-CoA N-acyltransferases (Nat)"/>
    <property type="match status" value="1"/>
</dbReference>
<dbReference type="EMBL" id="SNXS01000002">
    <property type="protein sequence ID" value="TDP73144.1"/>
    <property type="molecule type" value="Genomic_DNA"/>
</dbReference>
<dbReference type="RefSeq" id="WP_166651947.1">
    <property type="nucleotide sequence ID" value="NZ_SNXS01000002.1"/>
</dbReference>
<dbReference type="PANTHER" id="PTHR43072:SF23">
    <property type="entry name" value="UPF0039 PROTEIN C11D3.02C"/>
    <property type="match status" value="1"/>
</dbReference>
<evidence type="ECO:0000259" key="3">
    <source>
        <dbReference type="PROSITE" id="PS51186"/>
    </source>
</evidence>
<evidence type="ECO:0000256" key="1">
    <source>
        <dbReference type="ARBA" id="ARBA00022679"/>
    </source>
</evidence>